<sequence length="95" mass="10213">MPVPADFDEVQARLVAAYGPPSLPVRAPEPLTPLIRLLLGQQNTAPVARRQLEALQTAYPAWEAAWLDGPDGLTDTLRSAGAGWPPRRPRSSGGF</sequence>
<dbReference type="EMBL" id="JBHSWD010000001">
    <property type="protein sequence ID" value="MFC6590768.1"/>
    <property type="molecule type" value="Genomic_DNA"/>
</dbReference>
<accession>A0ABW1Y9A1</accession>
<proteinExistence type="predicted"/>
<comment type="caution">
    <text evidence="1">The sequence shown here is derived from an EMBL/GenBank/DDBJ whole genome shotgun (WGS) entry which is preliminary data.</text>
</comment>
<gene>
    <name evidence="1" type="ORF">ACFP81_01100</name>
</gene>
<organism evidence="1 2">
    <name type="scientific">Deinococcus lacus</name>
    <dbReference type="NCBI Taxonomy" id="392561"/>
    <lineage>
        <taxon>Bacteria</taxon>
        <taxon>Thermotogati</taxon>
        <taxon>Deinococcota</taxon>
        <taxon>Deinococci</taxon>
        <taxon>Deinococcales</taxon>
        <taxon>Deinococcaceae</taxon>
        <taxon>Deinococcus</taxon>
    </lineage>
</organism>
<reference evidence="2" key="1">
    <citation type="journal article" date="2019" name="Int. J. Syst. Evol. Microbiol.">
        <title>The Global Catalogue of Microorganisms (GCM) 10K type strain sequencing project: providing services to taxonomists for standard genome sequencing and annotation.</title>
        <authorList>
            <consortium name="The Broad Institute Genomics Platform"/>
            <consortium name="The Broad Institute Genome Sequencing Center for Infectious Disease"/>
            <person name="Wu L."/>
            <person name="Ma J."/>
        </authorList>
    </citation>
    <scope>NUCLEOTIDE SEQUENCE [LARGE SCALE GENOMIC DNA]</scope>
    <source>
        <strain evidence="2">CGMCC 1.15772</strain>
    </source>
</reference>
<dbReference type="InterPro" id="IPR011257">
    <property type="entry name" value="DNA_glycosylase"/>
</dbReference>
<dbReference type="SUPFAM" id="SSF48150">
    <property type="entry name" value="DNA-glycosylase"/>
    <property type="match status" value="1"/>
</dbReference>
<dbReference type="Proteomes" id="UP001596297">
    <property type="component" value="Unassembled WGS sequence"/>
</dbReference>
<evidence type="ECO:0008006" key="3">
    <source>
        <dbReference type="Google" id="ProtNLM"/>
    </source>
</evidence>
<evidence type="ECO:0000313" key="2">
    <source>
        <dbReference type="Proteomes" id="UP001596297"/>
    </source>
</evidence>
<evidence type="ECO:0000313" key="1">
    <source>
        <dbReference type="EMBL" id="MFC6590768.1"/>
    </source>
</evidence>
<dbReference type="RefSeq" id="WP_380081782.1">
    <property type="nucleotide sequence ID" value="NZ_JBHSWD010000001.1"/>
</dbReference>
<keyword evidence="2" id="KW-1185">Reference proteome</keyword>
<protein>
    <recommendedName>
        <fullName evidence="3">Endonuclease III</fullName>
    </recommendedName>
</protein>
<dbReference type="Gene3D" id="1.10.1670.10">
    <property type="entry name" value="Helix-hairpin-Helix base-excision DNA repair enzymes (C-terminal)"/>
    <property type="match status" value="1"/>
</dbReference>
<name>A0ABW1Y9A1_9DEIO</name>
<dbReference type="Gene3D" id="1.10.340.30">
    <property type="entry name" value="Hypothetical protein, domain 2"/>
    <property type="match status" value="1"/>
</dbReference>
<dbReference type="InterPro" id="IPR023170">
    <property type="entry name" value="HhH_base_excis_C"/>
</dbReference>